<comment type="caution">
    <text evidence="1">The sequence shown here is derived from an EMBL/GenBank/DDBJ whole genome shotgun (WGS) entry which is preliminary data.</text>
</comment>
<evidence type="ECO:0000313" key="1">
    <source>
        <dbReference type="EMBL" id="KAK9319086.1"/>
    </source>
</evidence>
<name>A0ACC3TE87_9ASCO</name>
<proteinExistence type="predicted"/>
<protein>
    <submittedName>
        <fullName evidence="1">Uncharacterized protein</fullName>
    </submittedName>
</protein>
<keyword evidence="2" id="KW-1185">Reference proteome</keyword>
<dbReference type="Proteomes" id="UP001489719">
    <property type="component" value="Unassembled WGS sequence"/>
</dbReference>
<evidence type="ECO:0000313" key="2">
    <source>
        <dbReference type="Proteomes" id="UP001489719"/>
    </source>
</evidence>
<sequence length="689" mass="76791">MPPRRHDRPMEASGNARRRMRKGTHCCFASDTEKFAASSLRTNRRRGTVCIPQGLHTESTANAHVTEDLAVPLGVLGDNSGDEPRTSKEEVTLTGAIEHLKTKVARSLEHALPASADQASLPGKRFPSLQTPAGTCSKSESVRTDCAPIMKLFDNELVRGSQLQSLDVVGMLKLGQVGHHLESETSAGHLEYSRRESKFTSHPNCALPLRHAKAVQDLCAALPPECEMKMIFDNRSDWWDTWRESFGLIWGDEADTTRSRGHPSLLGSLLVCFAASVGSYDKYLLPVARWILSDDELAGCEYGLLCLMGLGLCFLSMLQPRRAWTVYRRANALLQLNGIHRTHKKSEKLDSIFWQLFYADRWVSLMIGLPYSVPDNLCDLYIPPKNTLSFVTFHYRHFAVLTGRVIDCLQALNGPSLSAIAAIDEKIDEVTSHLPPDYLDLAQISACQNAKEKYTRVFRLIHVHQLKAYLHLPLFLQFSEDRREYGRKMCVNNSRALIEAFLEIYDANYPRSSMDHSIKLTGFTVFTAAVTLFLHLLGYGLATTSGRAPENQASIYDVRLISRAIAALKDCSEVEQWKKGVVRKIDLPYFDVVSIGRNQDVLGHSRDGSGISSSANEHATYQNSTLVETPDIDGNNILDFNSPLDDIFWVYQGPWVPCDPMQPFVPVGGQSHTDCDCVTGDAYGNIPVT</sequence>
<gene>
    <name evidence="1" type="ORF">V1517DRAFT_376798</name>
</gene>
<reference evidence="2" key="1">
    <citation type="journal article" date="2024" name="Front. Bioeng. Biotechnol.">
        <title>Genome-scale model development and genomic sequencing of the oleaginous clade Lipomyces.</title>
        <authorList>
            <person name="Czajka J.J."/>
            <person name="Han Y."/>
            <person name="Kim J."/>
            <person name="Mondo S.J."/>
            <person name="Hofstad B.A."/>
            <person name="Robles A."/>
            <person name="Haridas S."/>
            <person name="Riley R."/>
            <person name="LaButti K."/>
            <person name="Pangilinan J."/>
            <person name="Andreopoulos W."/>
            <person name="Lipzen A."/>
            <person name="Yan J."/>
            <person name="Wang M."/>
            <person name="Ng V."/>
            <person name="Grigoriev I.V."/>
            <person name="Spatafora J.W."/>
            <person name="Magnuson J.K."/>
            <person name="Baker S.E."/>
            <person name="Pomraning K.R."/>
        </authorList>
    </citation>
    <scope>NUCLEOTIDE SEQUENCE [LARGE SCALE GENOMIC DNA]</scope>
    <source>
        <strain evidence="2">CBS 10300</strain>
    </source>
</reference>
<organism evidence="1 2">
    <name type="scientific">Lipomyces orientalis</name>
    <dbReference type="NCBI Taxonomy" id="1233043"/>
    <lineage>
        <taxon>Eukaryota</taxon>
        <taxon>Fungi</taxon>
        <taxon>Dikarya</taxon>
        <taxon>Ascomycota</taxon>
        <taxon>Saccharomycotina</taxon>
        <taxon>Lipomycetes</taxon>
        <taxon>Lipomycetales</taxon>
        <taxon>Lipomycetaceae</taxon>
        <taxon>Lipomyces</taxon>
    </lineage>
</organism>
<dbReference type="EMBL" id="MU970231">
    <property type="protein sequence ID" value="KAK9319086.1"/>
    <property type="molecule type" value="Genomic_DNA"/>
</dbReference>
<accession>A0ACC3TE87</accession>